<dbReference type="PANTHER" id="PTHR23527:SF1">
    <property type="entry name" value="BLL3282 PROTEIN"/>
    <property type="match status" value="1"/>
</dbReference>
<dbReference type="InterPro" id="IPR036259">
    <property type="entry name" value="MFS_trans_sf"/>
</dbReference>
<feature type="transmembrane region" description="Helical" evidence="1">
    <location>
        <begin position="146"/>
        <end position="163"/>
    </location>
</feature>
<evidence type="ECO:0000313" key="3">
    <source>
        <dbReference type="EMBL" id="MBV0900305.1"/>
    </source>
</evidence>
<keyword evidence="1" id="KW-0472">Membrane</keyword>
<dbReference type="Gene3D" id="1.20.1250.20">
    <property type="entry name" value="MFS general substrate transporter like domains"/>
    <property type="match status" value="2"/>
</dbReference>
<dbReference type="AlphaFoldDB" id="A0AA41FWX5"/>
<feature type="transmembrane region" description="Helical" evidence="1">
    <location>
        <begin position="20"/>
        <end position="41"/>
    </location>
</feature>
<dbReference type="RefSeq" id="WP_162412390.1">
    <property type="nucleotide sequence ID" value="NZ_JAHQXE010000001.1"/>
</dbReference>
<evidence type="ECO:0000259" key="2">
    <source>
        <dbReference type="PROSITE" id="PS50850"/>
    </source>
</evidence>
<dbReference type="InterPro" id="IPR052952">
    <property type="entry name" value="MFS-Transporter"/>
</dbReference>
<dbReference type="InterPro" id="IPR020846">
    <property type="entry name" value="MFS_dom"/>
</dbReference>
<proteinExistence type="predicted"/>
<feature type="transmembrane region" description="Helical" evidence="1">
    <location>
        <begin position="244"/>
        <end position="267"/>
    </location>
</feature>
<dbReference type="InterPro" id="IPR011701">
    <property type="entry name" value="MFS"/>
</dbReference>
<dbReference type="EMBL" id="JAHQXE010000001">
    <property type="protein sequence ID" value="MBV0900305.1"/>
    <property type="molecule type" value="Genomic_DNA"/>
</dbReference>
<keyword evidence="4" id="KW-1185">Reference proteome</keyword>
<reference evidence="3" key="1">
    <citation type="submission" date="2021-06" db="EMBL/GenBank/DDBJ databases">
        <title>New haloarchaea isolates fom saline soil.</title>
        <authorList>
            <person name="Duran-Viseras A."/>
            <person name="Sanchez-Porro C.S."/>
            <person name="Ventosa A."/>
        </authorList>
    </citation>
    <scope>NUCLEOTIDE SEQUENCE</scope>
    <source>
        <strain evidence="3">JCM 18369</strain>
    </source>
</reference>
<dbReference type="Pfam" id="PF07690">
    <property type="entry name" value="MFS_1"/>
    <property type="match status" value="1"/>
</dbReference>
<feature type="domain" description="Major facilitator superfamily (MFS) profile" evidence="2">
    <location>
        <begin position="1"/>
        <end position="398"/>
    </location>
</feature>
<comment type="caution">
    <text evidence="3">The sequence shown here is derived from an EMBL/GenBank/DDBJ whole genome shotgun (WGS) entry which is preliminary data.</text>
</comment>
<feature type="transmembrane region" description="Helical" evidence="1">
    <location>
        <begin position="279"/>
        <end position="302"/>
    </location>
</feature>
<feature type="transmembrane region" description="Helical" evidence="1">
    <location>
        <begin position="341"/>
        <end position="363"/>
    </location>
</feature>
<feature type="transmembrane region" description="Helical" evidence="1">
    <location>
        <begin position="212"/>
        <end position="238"/>
    </location>
</feature>
<feature type="transmembrane region" description="Helical" evidence="1">
    <location>
        <begin position="169"/>
        <end position="191"/>
    </location>
</feature>
<evidence type="ECO:0000313" key="4">
    <source>
        <dbReference type="Proteomes" id="UP001166304"/>
    </source>
</evidence>
<keyword evidence="1" id="KW-0812">Transmembrane</keyword>
<feature type="transmembrane region" description="Helical" evidence="1">
    <location>
        <begin position="53"/>
        <end position="74"/>
    </location>
</feature>
<sequence length="398" mass="39031">MTGREASGRGSATTRQLGLVTGWQVVASTCFYALFAGTALLRDAIGISRFQVGIVVTAATLGYTVALFPVGAAVDGAGEKPVLVGGLLALAAGVGAVALSDSFLTLLAAACLLGAAYATAMPATNRAIVTSVPSAVRGRAMGIKQVGVTGGSGVAAVLVVSLAPSVGAWNLGFLVAGGVAALVAVAFAVGYRGAPGGQWRLPDVRALAGNRAYVALAAAGFCLGAALFTTVGYATLYLTDAVRVSVAVAGLGFAAMQVSGSAGRVVAGWLADRREEGEALANASVLLGQAALGVLLLAALAIPALSKPVAIALLVGVGATVLGFTGLYYACMTALVPTEEVGAATAGGQTALNAGALLAPPAFGWLADASSYRAGWLLLAAVAAAGVASLVVARRETA</sequence>
<dbReference type="Proteomes" id="UP001166304">
    <property type="component" value="Unassembled WGS sequence"/>
</dbReference>
<dbReference type="PANTHER" id="PTHR23527">
    <property type="entry name" value="BLL3282 PROTEIN"/>
    <property type="match status" value="1"/>
</dbReference>
<dbReference type="GO" id="GO:0022857">
    <property type="term" value="F:transmembrane transporter activity"/>
    <property type="evidence" value="ECO:0007669"/>
    <property type="project" value="InterPro"/>
</dbReference>
<dbReference type="SUPFAM" id="SSF103473">
    <property type="entry name" value="MFS general substrate transporter"/>
    <property type="match status" value="1"/>
</dbReference>
<feature type="transmembrane region" description="Helical" evidence="1">
    <location>
        <begin position="308"/>
        <end position="329"/>
    </location>
</feature>
<name>A0AA41FWX5_9EURY</name>
<keyword evidence="1" id="KW-1133">Transmembrane helix</keyword>
<dbReference type="PROSITE" id="PS50850">
    <property type="entry name" value="MFS"/>
    <property type="match status" value="1"/>
</dbReference>
<accession>A0AA41FWX5</accession>
<organism evidence="3 4">
    <name type="scientific">Haloarcula salina</name>
    <dbReference type="NCBI Taxonomy" id="1429914"/>
    <lineage>
        <taxon>Archaea</taxon>
        <taxon>Methanobacteriati</taxon>
        <taxon>Methanobacteriota</taxon>
        <taxon>Stenosarchaea group</taxon>
        <taxon>Halobacteria</taxon>
        <taxon>Halobacteriales</taxon>
        <taxon>Haloarculaceae</taxon>
        <taxon>Haloarcula</taxon>
    </lineage>
</organism>
<gene>
    <name evidence="3" type="ORF">KTS37_00765</name>
</gene>
<feature type="transmembrane region" description="Helical" evidence="1">
    <location>
        <begin position="86"/>
        <end position="118"/>
    </location>
</feature>
<evidence type="ECO:0000256" key="1">
    <source>
        <dbReference type="SAM" id="Phobius"/>
    </source>
</evidence>
<feature type="transmembrane region" description="Helical" evidence="1">
    <location>
        <begin position="375"/>
        <end position="393"/>
    </location>
</feature>
<protein>
    <submittedName>
        <fullName evidence="3">MFS transporter</fullName>
    </submittedName>
</protein>